<dbReference type="OrthoDB" id="25137at2759"/>
<reference evidence="2 3" key="1">
    <citation type="submission" date="2012-10" db="EMBL/GenBank/DDBJ databases">
        <authorList>
            <person name="Zafar N."/>
            <person name="Inman J."/>
            <person name="Hall N."/>
            <person name="Lorenzi H."/>
            <person name="Caler E."/>
        </authorList>
    </citation>
    <scope>NUCLEOTIDE SEQUENCE [LARGE SCALE GENOMIC DNA]</scope>
    <source>
        <strain evidence="2 3">IP1</strain>
    </source>
</reference>
<feature type="signal peptide" evidence="1">
    <location>
        <begin position="1"/>
        <end position="30"/>
    </location>
</feature>
<dbReference type="EMBL" id="KB207130">
    <property type="protein sequence ID" value="ELP84392.1"/>
    <property type="molecule type" value="Genomic_DNA"/>
</dbReference>
<feature type="chain" id="PRO_5001979868" description="Nucleotide-diphospho-sugar transferase domain-containing protein" evidence="1">
    <location>
        <begin position="31"/>
        <end position="375"/>
    </location>
</feature>
<dbReference type="GeneID" id="14883365"/>
<dbReference type="InterPro" id="IPR029044">
    <property type="entry name" value="Nucleotide-diphossugar_trans"/>
</dbReference>
<name>A0A0A1TVG3_ENTIV</name>
<proteinExistence type="predicted"/>
<dbReference type="KEGG" id="eiv:EIN_090250"/>
<dbReference type="Proteomes" id="UP000014680">
    <property type="component" value="Unassembled WGS sequence"/>
</dbReference>
<dbReference type="AlphaFoldDB" id="A0A0A1TVG3"/>
<evidence type="ECO:0000256" key="1">
    <source>
        <dbReference type="SAM" id="SignalP"/>
    </source>
</evidence>
<accession>A0A0A1TVG3</accession>
<keyword evidence="1" id="KW-0732">Signal</keyword>
<dbReference type="RefSeq" id="XP_004183738.1">
    <property type="nucleotide sequence ID" value="XM_004183690.1"/>
</dbReference>
<evidence type="ECO:0000313" key="3">
    <source>
        <dbReference type="Proteomes" id="UP000014680"/>
    </source>
</evidence>
<dbReference type="VEuPathDB" id="AmoebaDB:EIN_090250"/>
<organism evidence="2 3">
    <name type="scientific">Entamoeba invadens IP1</name>
    <dbReference type="NCBI Taxonomy" id="370355"/>
    <lineage>
        <taxon>Eukaryota</taxon>
        <taxon>Amoebozoa</taxon>
        <taxon>Evosea</taxon>
        <taxon>Archamoebae</taxon>
        <taxon>Mastigamoebida</taxon>
        <taxon>Entamoebidae</taxon>
        <taxon>Entamoeba</taxon>
    </lineage>
</organism>
<keyword evidence="3" id="KW-1185">Reference proteome</keyword>
<protein>
    <recommendedName>
        <fullName evidence="4">Nucleotide-diphospho-sugar transferase domain-containing protein</fullName>
    </recommendedName>
</protein>
<evidence type="ECO:0000313" key="2">
    <source>
        <dbReference type="EMBL" id="ELP84392.1"/>
    </source>
</evidence>
<sequence length="375" mass="43989">MTNPLFIVFSIIQVFVFLCISLLLLSSVNSFEYTKNYSQYIPTKNSVQLNDPPLNNITFIQPTYYNDKINVLKFNYNGPCKETFKYRAHNKRDLFISAVGFTNDGYWLQNKHDILLSYGLVNSSIPNATLIMLIMPGTTNKDFINETRNFGFEVVEGDLSNVKNVEKCHPATQRFIAFKNYIEKYREQYDRVLIADHRDVFVFADIFQTFSAEDLVFMPECGLNNQTCVYFDEKHVYQWMNESYGSLITEQFKANGSINMNVGVTFGGTERVLRYLNILVDNFNPKKWHLWGHDQSVLNSIFYSLYYKRENYTFERCTQRSCFFDESIQYDKKNKILIDPLTKCSPVLRHKVNFIPNKTHIVYNEVVSIFLDHNN</sequence>
<evidence type="ECO:0008006" key="4">
    <source>
        <dbReference type="Google" id="ProtNLM"/>
    </source>
</evidence>
<dbReference type="OMA" id="GIEPMFE"/>
<dbReference type="SUPFAM" id="SSF53448">
    <property type="entry name" value="Nucleotide-diphospho-sugar transferases"/>
    <property type="match status" value="1"/>
</dbReference>
<gene>
    <name evidence="2" type="ORF">EIN_090250</name>
</gene>